<protein>
    <submittedName>
        <fullName evidence="2">Cyanovirin-N</fullName>
    </submittedName>
</protein>
<keyword evidence="3" id="KW-1185">Reference proteome</keyword>
<dbReference type="PANTHER" id="PTHR42076">
    <property type="entry name" value="CYANOVIRIN-N HOMOLOG"/>
    <property type="match status" value="1"/>
</dbReference>
<dbReference type="AlphaFoldDB" id="A0A5N6ESM3"/>
<name>A0A5N6ESM3_9EURO</name>
<dbReference type="Pfam" id="PF08881">
    <property type="entry name" value="CVNH"/>
    <property type="match status" value="1"/>
</dbReference>
<dbReference type="SUPFAM" id="SSF51322">
    <property type="entry name" value="Cyanovirin-N"/>
    <property type="match status" value="1"/>
</dbReference>
<dbReference type="EMBL" id="ML733438">
    <property type="protein sequence ID" value="KAB8219450.1"/>
    <property type="molecule type" value="Genomic_DNA"/>
</dbReference>
<feature type="domain" description="Cyanovirin-N" evidence="1">
    <location>
        <begin position="4"/>
        <end position="104"/>
    </location>
</feature>
<accession>A0A5N6ESM3</accession>
<proteinExistence type="predicted"/>
<dbReference type="InterPro" id="IPR011058">
    <property type="entry name" value="Cyanovirin-N"/>
</dbReference>
<dbReference type="Gene3D" id="2.30.60.10">
    <property type="entry name" value="Cyanovirin-N"/>
    <property type="match status" value="1"/>
</dbReference>
<gene>
    <name evidence="2" type="ORF">BDV33DRAFT_204363</name>
</gene>
<sequence length="119" mass="13683">MAGNFSQSATDVRVDGPILYARLENSDGYWEDAEFDLDQFIGNEDGRFVWGDNGFSQSATDIEFHFVDEKPILRAQLQDRDGHWNDAEINLDEAITNNNGQFEFQYVSCTSLYILRPNY</sequence>
<evidence type="ECO:0000259" key="1">
    <source>
        <dbReference type="SMART" id="SM01111"/>
    </source>
</evidence>
<dbReference type="PANTHER" id="PTHR42076:SF1">
    <property type="entry name" value="CYANOVIRIN-N DOMAIN-CONTAINING PROTEIN"/>
    <property type="match status" value="1"/>
</dbReference>
<dbReference type="Proteomes" id="UP000326799">
    <property type="component" value="Unassembled WGS sequence"/>
</dbReference>
<reference evidence="2 3" key="1">
    <citation type="submission" date="2019-04" db="EMBL/GenBank/DDBJ databases">
        <title>Fungal friends and foes A comparative genomics study of 23 Aspergillus species from section Flavi.</title>
        <authorList>
            <consortium name="DOE Joint Genome Institute"/>
            <person name="Kjaerbolling I."/>
            <person name="Vesth T.C."/>
            <person name="Frisvad J.C."/>
            <person name="Nybo J.L."/>
            <person name="Theobald S."/>
            <person name="Kildgaard S."/>
            <person name="Petersen T.I."/>
            <person name="Kuo A."/>
            <person name="Sato A."/>
            <person name="Lyhne E.K."/>
            <person name="Kogle M.E."/>
            <person name="Wiebenga A."/>
            <person name="Kun R.S."/>
            <person name="Lubbers R.J."/>
            <person name="Makela M.R."/>
            <person name="Barry K."/>
            <person name="Chovatia M."/>
            <person name="Clum A."/>
            <person name="Daum C."/>
            <person name="Haridas S."/>
            <person name="He G."/>
            <person name="LaButti K."/>
            <person name="Lipzen A."/>
            <person name="Mondo S."/>
            <person name="Pangilinan J."/>
            <person name="Riley R."/>
            <person name="Salamov A."/>
            <person name="Simmons B.A."/>
            <person name="Magnuson J.K."/>
            <person name="Henrissat B."/>
            <person name="Mortensen U.H."/>
            <person name="Larsen T.O."/>
            <person name="De vries R.P."/>
            <person name="Grigoriev I.V."/>
            <person name="Machida M."/>
            <person name="Baker S.E."/>
            <person name="Andersen M.R."/>
        </authorList>
    </citation>
    <scope>NUCLEOTIDE SEQUENCE [LARGE SCALE GENOMIC DNA]</scope>
    <source>
        <strain evidence="2 3">CBS 126849</strain>
    </source>
</reference>
<dbReference type="InterPro" id="IPR036673">
    <property type="entry name" value="Cyanovirin-N_sf"/>
</dbReference>
<evidence type="ECO:0000313" key="2">
    <source>
        <dbReference type="EMBL" id="KAB8219450.1"/>
    </source>
</evidence>
<evidence type="ECO:0000313" key="3">
    <source>
        <dbReference type="Proteomes" id="UP000326799"/>
    </source>
</evidence>
<organism evidence="2 3">
    <name type="scientific">Aspergillus novoparasiticus</name>
    <dbReference type="NCBI Taxonomy" id="986946"/>
    <lineage>
        <taxon>Eukaryota</taxon>
        <taxon>Fungi</taxon>
        <taxon>Dikarya</taxon>
        <taxon>Ascomycota</taxon>
        <taxon>Pezizomycotina</taxon>
        <taxon>Eurotiomycetes</taxon>
        <taxon>Eurotiomycetidae</taxon>
        <taxon>Eurotiales</taxon>
        <taxon>Aspergillaceae</taxon>
        <taxon>Aspergillus</taxon>
        <taxon>Aspergillus subgen. Circumdati</taxon>
    </lineage>
</organism>
<dbReference type="SMART" id="SM01111">
    <property type="entry name" value="CVNH"/>
    <property type="match status" value="1"/>
</dbReference>